<protein>
    <submittedName>
        <fullName evidence="1">Peptidase, M20/M25/M40 family</fullName>
    </submittedName>
</protein>
<dbReference type="AlphaFoldDB" id="A0A1M4DW10"/>
<proteinExistence type="predicted"/>
<gene>
    <name evidence="1" type="ORF">BN4615_P248</name>
</gene>
<name>A0A1M4DW10_9ACTN</name>
<organism evidence="1">
    <name type="scientific">Nonomuraea gerenzanensis</name>
    <dbReference type="NCBI Taxonomy" id="93944"/>
    <lineage>
        <taxon>Bacteria</taxon>
        <taxon>Bacillati</taxon>
        <taxon>Actinomycetota</taxon>
        <taxon>Actinomycetes</taxon>
        <taxon>Streptosporangiales</taxon>
        <taxon>Streptosporangiaceae</taxon>
        <taxon>Nonomuraea</taxon>
    </lineage>
</organism>
<reference evidence="1" key="1">
    <citation type="submission" date="2016-04" db="EMBL/GenBank/DDBJ databases">
        <authorList>
            <person name="Evans L.H."/>
            <person name="Alamgir A."/>
            <person name="Owens N."/>
            <person name="Weber N.D."/>
            <person name="Virtaneva K."/>
            <person name="Barbian K."/>
            <person name="Babar A."/>
            <person name="Rosenke K."/>
        </authorList>
    </citation>
    <scope>NUCLEOTIDE SEQUENCE</scope>
    <source>
        <strain evidence="1">Nono1</strain>
    </source>
</reference>
<sequence length="183" mass="19307">MMDAGTRTAAWVSADLAPSDWTRTYVSGKDTAALPPGYARGDLWTGRAPAVDVDGPRVRVLGKDGGTYRLRISAGRGARSLTLRVERPIAEVTAKADGMRAVTVPVTGVRANTWPGEVRFRGIPAGGAEITVRVMGEGELRMTAIGERDGFAAVPGFTPMPPGLVAATREDGGLVAITRTYRL</sequence>
<evidence type="ECO:0000313" key="1">
    <source>
        <dbReference type="EMBL" id="SBO90734.1"/>
    </source>
</evidence>
<accession>A0A1M4DW10</accession>
<dbReference type="EMBL" id="LT559118">
    <property type="protein sequence ID" value="SBO90734.1"/>
    <property type="molecule type" value="Genomic_DNA"/>
</dbReference>